<gene>
    <name evidence="3" type="ORF">SAMN05660662_2758</name>
</gene>
<evidence type="ECO:0000256" key="1">
    <source>
        <dbReference type="SAM" id="MobiDB-lite"/>
    </source>
</evidence>
<dbReference type="RefSeq" id="WP_091767579.1">
    <property type="nucleotide sequence ID" value="NZ_FNBT01000005.1"/>
</dbReference>
<evidence type="ECO:0000259" key="2">
    <source>
        <dbReference type="PROSITE" id="PS50921"/>
    </source>
</evidence>
<dbReference type="InterPro" id="IPR011006">
    <property type="entry name" value="CheY-like_superfamily"/>
</dbReference>
<feature type="domain" description="ANTAR" evidence="2">
    <location>
        <begin position="39"/>
        <end position="100"/>
    </location>
</feature>
<reference evidence="4" key="1">
    <citation type="submission" date="2016-10" db="EMBL/GenBank/DDBJ databases">
        <authorList>
            <person name="Varghese N."/>
            <person name="Submissions S."/>
        </authorList>
    </citation>
    <scope>NUCLEOTIDE SEQUENCE [LARGE SCALE GENOMIC DNA]</scope>
    <source>
        <strain evidence="4">DSM 44268</strain>
    </source>
</reference>
<name>A0A1G7MIX3_9ACTN</name>
<dbReference type="OrthoDB" id="3787288at2"/>
<dbReference type="PROSITE" id="PS50921">
    <property type="entry name" value="ANTAR"/>
    <property type="match status" value="1"/>
</dbReference>
<organism evidence="3 4">
    <name type="scientific">Blastococcus aurantiacus</name>
    <dbReference type="NCBI Taxonomy" id="1550231"/>
    <lineage>
        <taxon>Bacteria</taxon>
        <taxon>Bacillati</taxon>
        <taxon>Actinomycetota</taxon>
        <taxon>Actinomycetes</taxon>
        <taxon>Geodermatophilales</taxon>
        <taxon>Geodermatophilaceae</taxon>
        <taxon>Blastococcus</taxon>
    </lineage>
</organism>
<evidence type="ECO:0000313" key="4">
    <source>
        <dbReference type="Proteomes" id="UP000199406"/>
    </source>
</evidence>
<dbReference type="Proteomes" id="UP000199406">
    <property type="component" value="Unassembled WGS sequence"/>
</dbReference>
<dbReference type="Pfam" id="PF03861">
    <property type="entry name" value="ANTAR"/>
    <property type="match status" value="1"/>
</dbReference>
<dbReference type="InterPro" id="IPR005561">
    <property type="entry name" value="ANTAR"/>
</dbReference>
<keyword evidence="4" id="KW-1185">Reference proteome</keyword>
<sequence>MSSPTLPRHRLRSRRPLTTPDPLPEPDGPAPAQADADRAAALELEVAQLRAAMASRAAIEQAKGILMLLTGCTDQVAFDLLSHISGHTHRKLRDVAQAITASASGGAGLPADIRAILRDACPPGTSRA</sequence>
<dbReference type="EMBL" id="FNBT01000005">
    <property type="protein sequence ID" value="SDF61735.1"/>
    <property type="molecule type" value="Genomic_DNA"/>
</dbReference>
<proteinExistence type="predicted"/>
<dbReference type="GO" id="GO:0003723">
    <property type="term" value="F:RNA binding"/>
    <property type="evidence" value="ECO:0007669"/>
    <property type="project" value="InterPro"/>
</dbReference>
<dbReference type="InterPro" id="IPR036388">
    <property type="entry name" value="WH-like_DNA-bd_sf"/>
</dbReference>
<dbReference type="STRING" id="1550231.SAMN05660662_2758"/>
<evidence type="ECO:0000313" key="3">
    <source>
        <dbReference type="EMBL" id="SDF61735.1"/>
    </source>
</evidence>
<dbReference type="AlphaFoldDB" id="A0A1G7MIX3"/>
<dbReference type="Gene3D" id="1.10.10.10">
    <property type="entry name" value="Winged helix-like DNA-binding domain superfamily/Winged helix DNA-binding domain"/>
    <property type="match status" value="1"/>
</dbReference>
<dbReference type="SMART" id="SM01012">
    <property type="entry name" value="ANTAR"/>
    <property type="match status" value="1"/>
</dbReference>
<feature type="region of interest" description="Disordered" evidence="1">
    <location>
        <begin position="1"/>
        <end position="36"/>
    </location>
</feature>
<feature type="compositionally biased region" description="Pro residues" evidence="1">
    <location>
        <begin position="19"/>
        <end position="29"/>
    </location>
</feature>
<protein>
    <submittedName>
        <fullName evidence="3">ANTAR domain-containing protein</fullName>
    </submittedName>
</protein>
<accession>A0A1G7MIX3</accession>
<dbReference type="SUPFAM" id="SSF52172">
    <property type="entry name" value="CheY-like"/>
    <property type="match status" value="1"/>
</dbReference>